<dbReference type="RefSeq" id="WP_044882876.1">
    <property type="nucleotide sequence ID" value="NZ_JYFN01000001.1"/>
</dbReference>
<dbReference type="EMBL" id="JYFN01000001">
    <property type="protein sequence ID" value="KJE25423.1"/>
    <property type="molecule type" value="Genomic_DNA"/>
</dbReference>
<feature type="domain" description="DUF1214" evidence="1">
    <location>
        <begin position="322"/>
        <end position="427"/>
    </location>
</feature>
<evidence type="ECO:0000313" key="4">
    <source>
        <dbReference type="Proteomes" id="UP000032545"/>
    </source>
</evidence>
<reference evidence="3 4" key="2">
    <citation type="journal article" date="2016" name="Genome Announc.">
        <title>Permanent Draft Genome Sequences for Two Variants of Frankia sp. Strain CpI1, the First Frankia Strain Isolated from Root Nodules of Comptonia peregrina.</title>
        <authorList>
            <person name="Oshone R."/>
            <person name="Hurst S.G.IV."/>
            <person name="Abebe-Akele F."/>
            <person name="Simpson S."/>
            <person name="Morris K."/>
            <person name="Thomas W.K."/>
            <person name="Tisa L.S."/>
        </authorList>
    </citation>
    <scope>NUCLEOTIDE SEQUENCE [LARGE SCALE GENOMIC DNA]</scope>
    <source>
        <strain evidence="4">CpI1-S</strain>
    </source>
</reference>
<keyword evidence="4" id="KW-1185">Reference proteome</keyword>
<dbReference type="Proteomes" id="UP000032545">
    <property type="component" value="Unassembled WGS sequence"/>
</dbReference>
<evidence type="ECO:0000259" key="1">
    <source>
        <dbReference type="Pfam" id="PF06742"/>
    </source>
</evidence>
<comment type="caution">
    <text evidence="3">The sequence shown here is derived from an EMBL/GenBank/DDBJ whole genome shotgun (WGS) entry which is preliminary data.</text>
</comment>
<protein>
    <recommendedName>
        <fullName evidence="5">DUF1254 domain-containing protein</fullName>
    </recommendedName>
</protein>
<dbReference type="OrthoDB" id="40820at2"/>
<dbReference type="SUPFAM" id="SSF160935">
    <property type="entry name" value="VPA0735-like"/>
    <property type="match status" value="1"/>
</dbReference>
<dbReference type="InterPro" id="IPR010679">
    <property type="entry name" value="DUF1254"/>
</dbReference>
<sequence>MRANDHRFGLAAEAYVFGYPLVSNVRLSGRFAGEGIGLLAPAGFNAFAHMRDLPGPRSPFVSVNADVLHSVAQVDLAPGPLVLSVPDCGDRYSLLLFVDAWRNNFAYAGRRTGTGRGGSYVLVPPGWTEPTPSDLIRIEVPTRLLTVIGRFGLDDPADARPVHRLQDELRLHPLDPGARRAEGPPEHSKSVCDDLRFWEELRIWQRACPPPPAEADYARRFAPLGIFDDPSPYVDPDPALTWSLRGGLRAGRDGLERVAHAGRALSNGWSSTPHALDFNLDRLGPGTRDEPAWRMTDRDQARLARAMAARQPIGATHGYESIEATCLVDVEGRRLTGAHRYIFDLAPPPPAAEWSVTMYDAPEYYLVDNSLHRFSLGSRTRDLRRGPDGSVRVLIQSDPPSDEVEQANWLPAATGDFRPTLRIYGPGEDVLDGTYAPPPIRRVD</sequence>
<evidence type="ECO:0000313" key="3">
    <source>
        <dbReference type="EMBL" id="KJE25423.1"/>
    </source>
</evidence>
<dbReference type="InterPro" id="IPR037049">
    <property type="entry name" value="DUF1214_C_sf"/>
</dbReference>
<dbReference type="PANTHER" id="PTHR36509:SF2">
    <property type="entry name" value="BLL3101 PROTEIN"/>
    <property type="match status" value="1"/>
</dbReference>
<dbReference type="Pfam" id="PF06863">
    <property type="entry name" value="DUF1254"/>
    <property type="match status" value="1"/>
</dbReference>
<dbReference type="InterPro" id="IPR010621">
    <property type="entry name" value="DUF1214"/>
</dbReference>
<feature type="domain" description="DUF1254" evidence="2">
    <location>
        <begin position="44"/>
        <end position="173"/>
    </location>
</feature>
<dbReference type="Gene3D" id="2.60.120.600">
    <property type="entry name" value="Domain of unknown function DUF1214, C-terminal domain"/>
    <property type="match status" value="1"/>
</dbReference>
<name>A0A0D8BMI4_9ACTN</name>
<evidence type="ECO:0000259" key="2">
    <source>
        <dbReference type="Pfam" id="PF06863"/>
    </source>
</evidence>
<dbReference type="PANTHER" id="PTHR36509">
    <property type="entry name" value="BLL3101 PROTEIN"/>
    <property type="match status" value="1"/>
</dbReference>
<dbReference type="Gene3D" id="2.60.40.1610">
    <property type="entry name" value="Domain of unknown function DUF1254"/>
    <property type="match status" value="1"/>
</dbReference>
<dbReference type="InterPro" id="IPR037050">
    <property type="entry name" value="DUF1254_sf"/>
</dbReference>
<organism evidence="3 4">
    <name type="scientific">Frankia torreyi</name>
    <dbReference type="NCBI Taxonomy" id="1856"/>
    <lineage>
        <taxon>Bacteria</taxon>
        <taxon>Bacillati</taxon>
        <taxon>Actinomycetota</taxon>
        <taxon>Actinomycetes</taxon>
        <taxon>Frankiales</taxon>
        <taxon>Frankiaceae</taxon>
        <taxon>Frankia</taxon>
    </lineage>
</organism>
<gene>
    <name evidence="3" type="ORF">FF36_00036</name>
</gene>
<reference evidence="4" key="1">
    <citation type="submission" date="2015-02" db="EMBL/GenBank/DDBJ databases">
        <title>Draft Genome of Frankia sp. CpI1-S.</title>
        <authorList>
            <person name="Oshone R.T."/>
            <person name="Ngom M."/>
            <person name="Ghodhbane-Gtari F."/>
            <person name="Gtari M."/>
            <person name="Morris K."/>
            <person name="Thomas K."/>
            <person name="Sen A."/>
            <person name="Tisa L.S."/>
        </authorList>
    </citation>
    <scope>NUCLEOTIDE SEQUENCE [LARGE SCALE GENOMIC DNA]</scope>
    <source>
        <strain evidence="4">CpI1-S</strain>
    </source>
</reference>
<evidence type="ECO:0008006" key="5">
    <source>
        <dbReference type="Google" id="ProtNLM"/>
    </source>
</evidence>
<dbReference type="Pfam" id="PF06742">
    <property type="entry name" value="DUF1214"/>
    <property type="match status" value="1"/>
</dbReference>
<proteinExistence type="predicted"/>
<dbReference type="PATRIC" id="fig|1502723.3.peg.39"/>
<accession>A0A0D8BMI4</accession>
<dbReference type="AlphaFoldDB" id="A0A0D8BMI4"/>